<dbReference type="RefSeq" id="WP_062956709.1">
    <property type="nucleotide sequence ID" value="NZ_JPWB01000001.1"/>
</dbReference>
<proteinExistence type="predicted"/>
<name>A0A367VJ05_9PROT</name>
<reference evidence="1 2" key="1">
    <citation type="submission" date="2014-07" db="EMBL/GenBank/DDBJ databases">
        <title>Draft genome sequence of Thalassospira profundimaris R8-17.</title>
        <authorList>
            <person name="Lai Q."/>
            <person name="Shao Z."/>
        </authorList>
    </citation>
    <scope>NUCLEOTIDE SEQUENCE [LARGE SCALE GENOMIC DNA]</scope>
    <source>
        <strain evidence="1 2">R8-17</strain>
    </source>
</reference>
<sequence length="95" mass="10617">MSDHLNELITEARLAYQNAVVALQSADINEALTLRPKVEEARKLVEKLETRQLKAGVVVTAEDVTRMRELREQINSAATLQQTLTKLASILVTFV</sequence>
<comment type="caution">
    <text evidence="1">The sequence shown here is derived from an EMBL/GenBank/DDBJ whole genome shotgun (WGS) entry which is preliminary data.</text>
</comment>
<dbReference type="AlphaFoldDB" id="A0A367VJ05"/>
<organism evidence="1 2">
    <name type="scientific">Thalassospira profundimaris</name>
    <dbReference type="NCBI Taxonomy" id="502049"/>
    <lineage>
        <taxon>Bacteria</taxon>
        <taxon>Pseudomonadati</taxon>
        <taxon>Pseudomonadota</taxon>
        <taxon>Alphaproteobacteria</taxon>
        <taxon>Rhodospirillales</taxon>
        <taxon>Thalassospiraceae</taxon>
        <taxon>Thalassospira</taxon>
    </lineage>
</organism>
<accession>A0A367VJ05</accession>
<evidence type="ECO:0000313" key="2">
    <source>
        <dbReference type="Proteomes" id="UP000253061"/>
    </source>
</evidence>
<evidence type="ECO:0000313" key="1">
    <source>
        <dbReference type="EMBL" id="RCK25194.1"/>
    </source>
</evidence>
<dbReference type="EMBL" id="JPWB01000001">
    <property type="protein sequence ID" value="RCK25194.1"/>
    <property type="molecule type" value="Genomic_DNA"/>
</dbReference>
<gene>
    <name evidence="1" type="ORF">TH6_00760</name>
</gene>
<dbReference type="Proteomes" id="UP000253061">
    <property type="component" value="Unassembled WGS sequence"/>
</dbReference>
<protein>
    <submittedName>
        <fullName evidence="1">Uncharacterized protein</fullName>
    </submittedName>
</protein>